<evidence type="ECO:0000256" key="1">
    <source>
        <dbReference type="SAM" id="MobiDB-lite"/>
    </source>
</evidence>
<keyword evidence="4" id="KW-1185">Reference proteome</keyword>
<organism evidence="3 4">
    <name type="scientific">Streptomyces monticola</name>
    <dbReference type="NCBI Taxonomy" id="2666263"/>
    <lineage>
        <taxon>Bacteria</taxon>
        <taxon>Bacillati</taxon>
        <taxon>Actinomycetota</taxon>
        <taxon>Actinomycetes</taxon>
        <taxon>Kitasatosporales</taxon>
        <taxon>Streptomycetaceae</taxon>
        <taxon>Streptomyces</taxon>
    </lineage>
</organism>
<dbReference type="SUPFAM" id="SSF55486">
    <property type="entry name" value="Metalloproteases ('zincins'), catalytic domain"/>
    <property type="match status" value="1"/>
</dbReference>
<dbReference type="RefSeq" id="WP_381837352.1">
    <property type="nucleotide sequence ID" value="NZ_JBHTCF010000018.1"/>
</dbReference>
<dbReference type="Proteomes" id="UP001596523">
    <property type="component" value="Unassembled WGS sequence"/>
</dbReference>
<feature type="region of interest" description="Disordered" evidence="1">
    <location>
        <begin position="156"/>
        <end position="179"/>
    </location>
</feature>
<accession>A0ABW2JUB8</accession>
<reference evidence="4" key="1">
    <citation type="journal article" date="2019" name="Int. J. Syst. Evol. Microbiol.">
        <title>The Global Catalogue of Microorganisms (GCM) 10K type strain sequencing project: providing services to taxonomists for standard genome sequencing and annotation.</title>
        <authorList>
            <consortium name="The Broad Institute Genomics Platform"/>
            <consortium name="The Broad Institute Genome Sequencing Center for Infectious Disease"/>
            <person name="Wu L."/>
            <person name="Ma J."/>
        </authorList>
    </citation>
    <scope>NUCLEOTIDE SEQUENCE [LARGE SCALE GENOMIC DNA]</scope>
    <source>
        <strain evidence="4">SYNS20</strain>
    </source>
</reference>
<proteinExistence type="predicted"/>
<feature type="signal peptide" evidence="2">
    <location>
        <begin position="1"/>
        <end position="27"/>
    </location>
</feature>
<evidence type="ECO:0000313" key="3">
    <source>
        <dbReference type="EMBL" id="MFC7308917.1"/>
    </source>
</evidence>
<feature type="chain" id="PRO_5047343768" evidence="2">
    <location>
        <begin position="28"/>
        <end position="491"/>
    </location>
</feature>
<sequence length="491" mass="53138">MKPHLRYTAVVAALAAMASPGLPPAAAAGSAPVPKSQKTVIDVAVGYTPAAVMGLRDGSGSLEQRLNPDSRWHPREMKDEIKAAARQMNETLANSGVDARVRIVHTFEVPLYVGNENPMELAEDLRLGKGQAGKLAHQVREQSHADLVSVWTNPGLRRQPGALTGTGNMPMDPSAPEKLAPVKVTPRTDAYAYSAIDVFLAHEKGPGFTHELGHNLGLSHDKATLEWQIAHVLPHFAEENGASESDVKAIEEQLRNEDTPPYETGRGFVTPDAKYFTAMSYVQVCKEHAKKIGAGPDSCRYSGTYASPDLHTKDQDGQKLGDSTSDQVKVLRETAPIVAGYRSASDVALATRTRPDLPDARVEVSPAPPHKKGQRLTLTAVAPDSWKLRRWHVGKNPKAAKNPLRLPYQGQTVTAEFTCEIGVVGGGVGKEWKKLEAAALRDRKSLLLLEQVGCPIAPAVRKKNGNVSQEFDGGVFFWDARTKKATFDPDA</sequence>
<protein>
    <submittedName>
        <fullName evidence="3">Uncharacterized protein</fullName>
    </submittedName>
</protein>
<gene>
    <name evidence="3" type="ORF">ACFQVC_32490</name>
</gene>
<evidence type="ECO:0000256" key="2">
    <source>
        <dbReference type="SAM" id="SignalP"/>
    </source>
</evidence>
<evidence type="ECO:0000313" key="4">
    <source>
        <dbReference type="Proteomes" id="UP001596523"/>
    </source>
</evidence>
<comment type="caution">
    <text evidence="3">The sequence shown here is derived from an EMBL/GenBank/DDBJ whole genome shotgun (WGS) entry which is preliminary data.</text>
</comment>
<name>A0ABW2JUB8_9ACTN</name>
<dbReference type="EMBL" id="JBHTCF010000018">
    <property type="protein sequence ID" value="MFC7308917.1"/>
    <property type="molecule type" value="Genomic_DNA"/>
</dbReference>
<keyword evidence="2" id="KW-0732">Signal</keyword>